<protein>
    <submittedName>
        <fullName evidence="2">Uncharacterized protein</fullName>
    </submittedName>
</protein>
<evidence type="ECO:0000313" key="3">
    <source>
        <dbReference type="Proteomes" id="UP001642260"/>
    </source>
</evidence>
<organism evidence="2 3">
    <name type="scientific">Eruca vesicaria subsp. sativa</name>
    <name type="common">Garden rocket</name>
    <name type="synonym">Eruca sativa</name>
    <dbReference type="NCBI Taxonomy" id="29727"/>
    <lineage>
        <taxon>Eukaryota</taxon>
        <taxon>Viridiplantae</taxon>
        <taxon>Streptophyta</taxon>
        <taxon>Embryophyta</taxon>
        <taxon>Tracheophyta</taxon>
        <taxon>Spermatophyta</taxon>
        <taxon>Magnoliopsida</taxon>
        <taxon>eudicotyledons</taxon>
        <taxon>Gunneridae</taxon>
        <taxon>Pentapetalae</taxon>
        <taxon>rosids</taxon>
        <taxon>malvids</taxon>
        <taxon>Brassicales</taxon>
        <taxon>Brassicaceae</taxon>
        <taxon>Brassiceae</taxon>
        <taxon>Eruca</taxon>
    </lineage>
</organism>
<keyword evidence="3" id="KW-1185">Reference proteome</keyword>
<evidence type="ECO:0000313" key="2">
    <source>
        <dbReference type="EMBL" id="CAH8385969.1"/>
    </source>
</evidence>
<feature type="compositionally biased region" description="Acidic residues" evidence="1">
    <location>
        <begin position="22"/>
        <end position="34"/>
    </location>
</feature>
<name>A0ABC8LR19_ERUVS</name>
<dbReference type="AlphaFoldDB" id="A0ABC8LR19"/>
<comment type="caution">
    <text evidence="2">The sequence shown here is derived from an EMBL/GenBank/DDBJ whole genome shotgun (WGS) entry which is preliminary data.</text>
</comment>
<proteinExistence type="predicted"/>
<gene>
    <name evidence="2" type="ORF">ERUC_LOCUS38452</name>
</gene>
<dbReference type="Proteomes" id="UP001642260">
    <property type="component" value="Unassembled WGS sequence"/>
</dbReference>
<feature type="region of interest" description="Disordered" evidence="1">
    <location>
        <begin position="1"/>
        <end position="95"/>
    </location>
</feature>
<reference evidence="2 3" key="1">
    <citation type="submission" date="2022-03" db="EMBL/GenBank/DDBJ databases">
        <authorList>
            <person name="Macdonald S."/>
            <person name="Ahmed S."/>
            <person name="Newling K."/>
        </authorList>
    </citation>
    <scope>NUCLEOTIDE SEQUENCE [LARGE SCALE GENOMIC DNA]</scope>
</reference>
<accession>A0ABC8LR19</accession>
<sequence length="95" mass="10356">MAIHTNHAFLTRRARRPHQEETSGEEGEIDEQAEAEAAASVEEIEEQISPGHPTGSSVKDYAVDNSGREGVRQSGSSRSRGRGAKRTIINTRSLL</sequence>
<dbReference type="EMBL" id="CAKOAT010691820">
    <property type="protein sequence ID" value="CAH8385969.1"/>
    <property type="molecule type" value="Genomic_DNA"/>
</dbReference>
<evidence type="ECO:0000256" key="1">
    <source>
        <dbReference type="SAM" id="MobiDB-lite"/>
    </source>
</evidence>